<feature type="transmembrane region" description="Helical" evidence="1">
    <location>
        <begin position="93"/>
        <end position="115"/>
    </location>
</feature>
<proteinExistence type="predicted"/>
<feature type="transmembrane region" description="Helical" evidence="1">
    <location>
        <begin position="152"/>
        <end position="170"/>
    </location>
</feature>
<dbReference type="Proteomes" id="UP000885806">
    <property type="component" value="Unassembled WGS sequence"/>
</dbReference>
<gene>
    <name evidence="2" type="ORF">ENK01_01475</name>
</gene>
<reference evidence="2" key="1">
    <citation type="journal article" date="2020" name="mSystems">
        <title>Genome- and Community-Level Interaction Insights into Carbon Utilization and Element Cycling Functions of Hydrothermarchaeota in Hydrothermal Sediment.</title>
        <authorList>
            <person name="Zhou Z."/>
            <person name="Liu Y."/>
            <person name="Xu W."/>
            <person name="Pan J."/>
            <person name="Luo Z.H."/>
            <person name="Li M."/>
        </authorList>
    </citation>
    <scope>NUCLEOTIDE SEQUENCE [LARGE SCALE GENOMIC DNA]</scope>
    <source>
        <strain evidence="2">HyVt-538</strain>
    </source>
</reference>
<dbReference type="AlphaFoldDB" id="A0A7V5NWJ9"/>
<keyword evidence="1" id="KW-0812">Transmembrane</keyword>
<feature type="transmembrane region" description="Helical" evidence="1">
    <location>
        <begin position="53"/>
        <end position="73"/>
    </location>
</feature>
<organism evidence="2">
    <name type="scientific">Hellea balneolensis</name>
    <dbReference type="NCBI Taxonomy" id="287478"/>
    <lineage>
        <taxon>Bacteria</taxon>
        <taxon>Pseudomonadati</taxon>
        <taxon>Pseudomonadota</taxon>
        <taxon>Alphaproteobacteria</taxon>
        <taxon>Maricaulales</taxon>
        <taxon>Robiginitomaculaceae</taxon>
        <taxon>Hellea</taxon>
    </lineage>
</organism>
<evidence type="ECO:0000256" key="1">
    <source>
        <dbReference type="SAM" id="Phobius"/>
    </source>
</evidence>
<sequence length="180" mass="20005">MGTFTESMNALFGWHALNTRIWYIVGALLGGFPLAQGSVYLLMNRKFANATSIIFGVVIIFAAICIFLTPIVLPEGFDGKLTGRVFAWRWVRLISPFINIYALIFLVGGAIYSAIKYYGQSDHQARFKGNIFIAIGGLLPGIGGSFTRMGHVNVLFVTELLGLIMIYIGYRIVKNRRKSE</sequence>
<comment type="caution">
    <text evidence="2">The sequence shown here is derived from an EMBL/GenBank/DDBJ whole genome shotgun (WGS) entry which is preliminary data.</text>
</comment>
<evidence type="ECO:0000313" key="2">
    <source>
        <dbReference type="EMBL" id="HHI88598.1"/>
    </source>
</evidence>
<feature type="transmembrane region" description="Helical" evidence="1">
    <location>
        <begin position="127"/>
        <end position="146"/>
    </location>
</feature>
<protein>
    <submittedName>
        <fullName evidence="2">Uncharacterized protein</fullName>
    </submittedName>
</protein>
<keyword evidence="1" id="KW-1133">Transmembrane helix</keyword>
<dbReference type="EMBL" id="DROP01000099">
    <property type="protein sequence ID" value="HHI88598.1"/>
    <property type="molecule type" value="Genomic_DNA"/>
</dbReference>
<feature type="transmembrane region" description="Helical" evidence="1">
    <location>
        <begin position="20"/>
        <end position="41"/>
    </location>
</feature>
<name>A0A7V5NWJ9_9PROT</name>
<accession>A0A7V5NWJ9</accession>
<keyword evidence="1" id="KW-0472">Membrane</keyword>